<name>A0AAD8VGZ7_LOLMU</name>
<evidence type="ECO:0000256" key="10">
    <source>
        <dbReference type="ARBA" id="ARBA00022840"/>
    </source>
</evidence>
<keyword evidence="14" id="KW-0675">Receptor</keyword>
<comment type="catalytic activity">
    <reaction evidence="16">
        <text>L-threonyl-[protein] + ATP = O-phospho-L-threonyl-[protein] + ADP + H(+)</text>
        <dbReference type="Rhea" id="RHEA:46608"/>
        <dbReference type="Rhea" id="RHEA-COMP:11060"/>
        <dbReference type="Rhea" id="RHEA-COMP:11605"/>
        <dbReference type="ChEBI" id="CHEBI:15378"/>
        <dbReference type="ChEBI" id="CHEBI:30013"/>
        <dbReference type="ChEBI" id="CHEBI:30616"/>
        <dbReference type="ChEBI" id="CHEBI:61977"/>
        <dbReference type="ChEBI" id="CHEBI:456216"/>
        <dbReference type="EC" id="2.7.11.1"/>
    </reaction>
</comment>
<accession>A0AAD8VGZ7</accession>
<evidence type="ECO:0000256" key="18">
    <source>
        <dbReference type="PROSITE-ProRule" id="PRU10141"/>
    </source>
</evidence>
<keyword evidence="12" id="KW-0472">Membrane</keyword>
<dbReference type="SUPFAM" id="SSF50630">
    <property type="entry name" value="Acid proteases"/>
    <property type="match status" value="1"/>
</dbReference>
<sequence>MSITLGAATKLLDDMMINYSEWHTERTPQGKKVNSVEETSSLGDKIDAIMSMLANGRSHIDPNNVPLASLVAQEENVDVNFIKNNNFNNNAYKNNYGNNNYRPYPSNNGSGYGNSYGNSYNNNKSVPSDLEVMLKEFISTQTAFNKTVEEKLGKIDVLASKVDSLALDVDLLKLKVMPEEVKDARFAKTNAIQVRINDNIRMLAELHARWDREEKEKLAKENNVAKVWTITTTSNVDSTHVATPPTINGKIIGVGNVSTPSAKRAKLPETAETACDKTAEIFQNIGDNDSIAVEHNGLDFDDCHITKVIKFLQKLARSPNASAINLAFTKHITNPLIKAREEKLKLEASIPRKLEDGWEPIIKMKFNDFECNALCDLGASISVMPKKIYDMLDLPPLKNCYLDVNLADNVKKKPLGRIDNVRITVNNNLVPVDFVVLDIECNASCPIVLGRPFLRTVGAVIDMKEGNIKYQFPLKKGFEVVDSSNWSKGCRHKPNITATHGFSFRKLANTDFYGYDLDYIDQVSISKCKHMCLDDADCQAFAYRQGNGECYPKVFLLNGKNFPKPRNDLYLKVPKGVSTSSKLASSVTHACKVHEKEVNVSSQMLKDGSSKFNFGYFLSSALTLLFIEVTLIITGFWVVNKWEGRPEIEDEGYTIISSQFRMFSYKELQKATNCFKEELGSGGSGAVYKGVLDDERKVAVKKLNDVIQGDQEFRSELSVIGRIYHMNLVRIWGFCVEKTHKLLVSEFIENGSLATVLFDHQSLSPVLQWVQRYNIALGVAKGLAYLHHECLEWIVHCDVKPENILLDKDFEPKIADFGLVKLLKRGTVAQLLSRVHGTRGYIAPEWALNLPITGKADVYSYGVVLLELVKGVRVSGWVVEGEEEVEMAVRCSTEILKKKLAGEDQSWLLDFVDYRLHGDFNYSEAIVMLQIAVSCLEEERSRRPSMSHVVETLLSLVE</sequence>
<comment type="caution">
    <text evidence="21">The sequence shown here is derived from an EMBL/GenBank/DDBJ whole genome shotgun (WGS) entry which is preliminary data.</text>
</comment>
<keyword evidence="6" id="KW-0812">Transmembrane</keyword>
<evidence type="ECO:0000256" key="4">
    <source>
        <dbReference type="ARBA" id="ARBA00022536"/>
    </source>
</evidence>
<evidence type="ECO:0000256" key="5">
    <source>
        <dbReference type="ARBA" id="ARBA00022679"/>
    </source>
</evidence>
<dbReference type="GO" id="GO:0016020">
    <property type="term" value="C:membrane"/>
    <property type="evidence" value="ECO:0007669"/>
    <property type="project" value="UniProtKB-SubCell"/>
</dbReference>
<feature type="binding site" evidence="18">
    <location>
        <position position="702"/>
    </location>
    <ligand>
        <name>ATP</name>
        <dbReference type="ChEBI" id="CHEBI:30616"/>
    </ligand>
</feature>
<evidence type="ECO:0000256" key="2">
    <source>
        <dbReference type="ARBA" id="ARBA00012513"/>
    </source>
</evidence>
<evidence type="ECO:0000256" key="13">
    <source>
        <dbReference type="ARBA" id="ARBA00023157"/>
    </source>
</evidence>
<dbReference type="SUPFAM" id="SSF57414">
    <property type="entry name" value="Hairpin loop containing domain-like"/>
    <property type="match status" value="1"/>
</dbReference>
<evidence type="ECO:0000259" key="19">
    <source>
        <dbReference type="PROSITE" id="PS50011"/>
    </source>
</evidence>
<evidence type="ECO:0000256" key="12">
    <source>
        <dbReference type="ARBA" id="ARBA00023136"/>
    </source>
</evidence>
<dbReference type="CDD" id="cd14066">
    <property type="entry name" value="STKc_IRAK"/>
    <property type="match status" value="1"/>
</dbReference>
<keyword evidence="13" id="KW-1015">Disulfide bond</keyword>
<organism evidence="21 22">
    <name type="scientific">Lolium multiflorum</name>
    <name type="common">Italian ryegrass</name>
    <name type="synonym">Lolium perenne subsp. multiflorum</name>
    <dbReference type="NCBI Taxonomy" id="4521"/>
    <lineage>
        <taxon>Eukaryota</taxon>
        <taxon>Viridiplantae</taxon>
        <taxon>Streptophyta</taxon>
        <taxon>Embryophyta</taxon>
        <taxon>Tracheophyta</taxon>
        <taxon>Spermatophyta</taxon>
        <taxon>Magnoliopsida</taxon>
        <taxon>Liliopsida</taxon>
        <taxon>Poales</taxon>
        <taxon>Poaceae</taxon>
        <taxon>BOP clade</taxon>
        <taxon>Pooideae</taxon>
        <taxon>Poodae</taxon>
        <taxon>Poeae</taxon>
        <taxon>Poeae Chloroplast Group 2 (Poeae type)</taxon>
        <taxon>Loliodinae</taxon>
        <taxon>Loliinae</taxon>
        <taxon>Lolium</taxon>
    </lineage>
</organism>
<gene>
    <name evidence="21" type="ORF">QYE76_028434</name>
</gene>
<dbReference type="Pfam" id="PF00069">
    <property type="entry name" value="Pkinase"/>
    <property type="match status" value="1"/>
</dbReference>
<reference evidence="21" key="1">
    <citation type="submission" date="2023-07" db="EMBL/GenBank/DDBJ databases">
        <title>A chromosome-level genome assembly of Lolium multiflorum.</title>
        <authorList>
            <person name="Chen Y."/>
            <person name="Copetti D."/>
            <person name="Kolliker R."/>
            <person name="Studer B."/>
        </authorList>
    </citation>
    <scope>NUCLEOTIDE SEQUENCE</scope>
    <source>
        <strain evidence="21">02402/16</strain>
        <tissue evidence="21">Leaf</tissue>
    </source>
</reference>
<dbReference type="AlphaFoldDB" id="A0AAD8VGZ7"/>
<evidence type="ECO:0000256" key="15">
    <source>
        <dbReference type="ARBA" id="ARBA00023180"/>
    </source>
</evidence>
<dbReference type="Proteomes" id="UP001231189">
    <property type="component" value="Unassembled WGS sequence"/>
</dbReference>
<feature type="domain" description="Apple" evidence="20">
    <location>
        <begin position="490"/>
        <end position="574"/>
    </location>
</feature>
<feature type="domain" description="Protein kinase" evidence="19">
    <location>
        <begin position="673"/>
        <end position="957"/>
    </location>
</feature>
<dbReference type="Gene3D" id="3.50.4.10">
    <property type="entry name" value="Hepatocyte Growth Factor"/>
    <property type="match status" value="1"/>
</dbReference>
<evidence type="ECO:0000256" key="1">
    <source>
        <dbReference type="ARBA" id="ARBA00004479"/>
    </source>
</evidence>
<dbReference type="CDD" id="cd00303">
    <property type="entry name" value="retropepsin_like"/>
    <property type="match status" value="1"/>
</dbReference>
<dbReference type="PROSITE" id="PS00108">
    <property type="entry name" value="PROTEIN_KINASE_ST"/>
    <property type="match status" value="1"/>
</dbReference>
<dbReference type="InterPro" id="IPR000719">
    <property type="entry name" value="Prot_kinase_dom"/>
</dbReference>
<evidence type="ECO:0000256" key="7">
    <source>
        <dbReference type="ARBA" id="ARBA00022729"/>
    </source>
</evidence>
<evidence type="ECO:0000256" key="9">
    <source>
        <dbReference type="ARBA" id="ARBA00022777"/>
    </source>
</evidence>
<keyword evidence="9" id="KW-0418">Kinase</keyword>
<dbReference type="Gene3D" id="3.30.200.20">
    <property type="entry name" value="Phosphorylase Kinase, domain 1"/>
    <property type="match status" value="1"/>
</dbReference>
<keyword evidence="3" id="KW-0723">Serine/threonine-protein kinase</keyword>
<keyword evidence="4" id="KW-0245">EGF-like domain</keyword>
<dbReference type="InterPro" id="IPR011009">
    <property type="entry name" value="Kinase-like_dom_sf"/>
</dbReference>
<evidence type="ECO:0000256" key="6">
    <source>
        <dbReference type="ARBA" id="ARBA00022692"/>
    </source>
</evidence>
<dbReference type="PANTHER" id="PTHR47974:SF16">
    <property type="entry name" value="PROTEIN KINASE DOMAIN-CONTAINING PROTEIN"/>
    <property type="match status" value="1"/>
</dbReference>
<keyword evidence="15" id="KW-0325">Glycoprotein</keyword>
<evidence type="ECO:0000256" key="14">
    <source>
        <dbReference type="ARBA" id="ARBA00023170"/>
    </source>
</evidence>
<dbReference type="GO" id="GO:0005524">
    <property type="term" value="F:ATP binding"/>
    <property type="evidence" value="ECO:0007669"/>
    <property type="project" value="UniProtKB-UniRule"/>
</dbReference>
<dbReference type="Gene3D" id="2.40.70.10">
    <property type="entry name" value="Acid Proteases"/>
    <property type="match status" value="1"/>
</dbReference>
<evidence type="ECO:0000256" key="16">
    <source>
        <dbReference type="ARBA" id="ARBA00047899"/>
    </source>
</evidence>
<dbReference type="FunFam" id="3.30.200.20:FF:000059">
    <property type="entry name" value="S-receptor-like serine/threonine-protein kinase"/>
    <property type="match status" value="1"/>
</dbReference>
<evidence type="ECO:0000256" key="3">
    <source>
        <dbReference type="ARBA" id="ARBA00022527"/>
    </source>
</evidence>
<dbReference type="Pfam" id="PF00024">
    <property type="entry name" value="PAN_1"/>
    <property type="match status" value="1"/>
</dbReference>
<dbReference type="PROSITE" id="PS50948">
    <property type="entry name" value="PAN"/>
    <property type="match status" value="1"/>
</dbReference>
<keyword evidence="8 18" id="KW-0547">Nucleotide-binding</keyword>
<dbReference type="InterPro" id="IPR008271">
    <property type="entry name" value="Ser/Thr_kinase_AS"/>
</dbReference>
<dbReference type="FunFam" id="1.10.510.10:FF:000302">
    <property type="entry name" value="Serine/threonine-protein kinase"/>
    <property type="match status" value="1"/>
</dbReference>
<dbReference type="SUPFAM" id="SSF56112">
    <property type="entry name" value="Protein kinase-like (PK-like)"/>
    <property type="match status" value="1"/>
</dbReference>
<dbReference type="GO" id="GO:0004674">
    <property type="term" value="F:protein serine/threonine kinase activity"/>
    <property type="evidence" value="ECO:0007669"/>
    <property type="project" value="UniProtKB-KW"/>
</dbReference>
<evidence type="ECO:0000313" key="21">
    <source>
        <dbReference type="EMBL" id="KAK1604761.1"/>
    </source>
</evidence>
<evidence type="ECO:0000259" key="20">
    <source>
        <dbReference type="PROSITE" id="PS50948"/>
    </source>
</evidence>
<dbReference type="InterPro" id="IPR003609">
    <property type="entry name" value="Pan_app"/>
</dbReference>
<dbReference type="InterPro" id="IPR017441">
    <property type="entry name" value="Protein_kinase_ATP_BS"/>
</dbReference>
<evidence type="ECO:0000313" key="22">
    <source>
        <dbReference type="Proteomes" id="UP001231189"/>
    </source>
</evidence>
<dbReference type="SMART" id="SM00220">
    <property type="entry name" value="S_TKc"/>
    <property type="match status" value="1"/>
</dbReference>
<dbReference type="PANTHER" id="PTHR47974">
    <property type="entry name" value="OS07G0415500 PROTEIN"/>
    <property type="match status" value="1"/>
</dbReference>
<keyword evidence="10 18" id="KW-0067">ATP-binding</keyword>
<comment type="catalytic activity">
    <reaction evidence="17">
        <text>L-seryl-[protein] + ATP = O-phospho-L-seryl-[protein] + ADP + H(+)</text>
        <dbReference type="Rhea" id="RHEA:17989"/>
        <dbReference type="Rhea" id="RHEA-COMP:9863"/>
        <dbReference type="Rhea" id="RHEA-COMP:11604"/>
        <dbReference type="ChEBI" id="CHEBI:15378"/>
        <dbReference type="ChEBI" id="CHEBI:29999"/>
        <dbReference type="ChEBI" id="CHEBI:30616"/>
        <dbReference type="ChEBI" id="CHEBI:83421"/>
        <dbReference type="ChEBI" id="CHEBI:456216"/>
        <dbReference type="EC" id="2.7.11.1"/>
    </reaction>
</comment>
<dbReference type="Gene3D" id="1.10.510.10">
    <property type="entry name" value="Transferase(Phosphotransferase) domain 1"/>
    <property type="match status" value="1"/>
</dbReference>
<comment type="subcellular location">
    <subcellularLocation>
        <location evidence="1">Membrane</location>
        <topology evidence="1">Single-pass type I membrane protein</topology>
    </subcellularLocation>
</comment>
<keyword evidence="7" id="KW-0732">Signal</keyword>
<keyword evidence="11" id="KW-1133">Transmembrane helix</keyword>
<evidence type="ECO:0000256" key="8">
    <source>
        <dbReference type="ARBA" id="ARBA00022741"/>
    </source>
</evidence>
<dbReference type="PROSITE" id="PS50011">
    <property type="entry name" value="PROTEIN_KINASE_DOM"/>
    <property type="match status" value="1"/>
</dbReference>
<protein>
    <recommendedName>
        <fullName evidence="2">non-specific serine/threonine protein kinase</fullName>
        <ecNumber evidence="2">2.7.11.1</ecNumber>
    </recommendedName>
</protein>
<keyword evidence="22" id="KW-1185">Reference proteome</keyword>
<dbReference type="PROSITE" id="PS00107">
    <property type="entry name" value="PROTEIN_KINASE_ATP"/>
    <property type="match status" value="1"/>
</dbReference>
<dbReference type="EMBL" id="JAUUTY010000007">
    <property type="protein sequence ID" value="KAK1604761.1"/>
    <property type="molecule type" value="Genomic_DNA"/>
</dbReference>
<dbReference type="InterPro" id="IPR021109">
    <property type="entry name" value="Peptidase_aspartic_dom_sf"/>
</dbReference>
<dbReference type="CDD" id="cd01098">
    <property type="entry name" value="PAN_AP_plant"/>
    <property type="match status" value="1"/>
</dbReference>
<evidence type="ECO:0000256" key="17">
    <source>
        <dbReference type="ARBA" id="ARBA00048679"/>
    </source>
</evidence>
<dbReference type="EC" id="2.7.11.1" evidence="2"/>
<evidence type="ECO:0000256" key="11">
    <source>
        <dbReference type="ARBA" id="ARBA00022989"/>
    </source>
</evidence>
<proteinExistence type="predicted"/>
<keyword evidence="5" id="KW-0808">Transferase</keyword>